<evidence type="ECO:0000313" key="4">
    <source>
        <dbReference type="Proteomes" id="UP000094828"/>
    </source>
</evidence>
<reference evidence="3 4" key="1">
    <citation type="submission" date="2016-05" db="EMBL/GenBank/DDBJ databases">
        <title>Genomic and physiological characterization of Planctopirus sp. isolated from fresh water lake.</title>
        <authorList>
            <person name="Subhash Y."/>
            <person name="Ramana C."/>
        </authorList>
    </citation>
    <scope>NUCLEOTIDE SEQUENCE [LARGE SCALE GENOMIC DNA]</scope>
    <source>
        <strain evidence="3 4">JC280</strain>
    </source>
</reference>
<keyword evidence="2" id="KW-0472">Membrane</keyword>
<dbReference type="RefSeq" id="WP_068848177.1">
    <property type="nucleotide sequence ID" value="NZ_LYDR01000099.1"/>
</dbReference>
<sequence>MATTIQNSGAVRTPERPSVTARLDGAQTKGAKWSEIAVTVGVSTFLHAIVLFLCAMIVFDNRQLEEIFTTIASINEVEPEPITETSLIQPEEIIQTNVDPNQSESNALDVADVPVDMPNINDLDPSMVLDSVEADSGLNIKIGDAMAGRSAAAKSQLLKEQGGNDASEAAVLTGLKWLANHQADDGSWNFNHVGTKGCDCSQPGTLKACKTGATAMAMLAYMGGGHTHKKGDYQKEMKGAVDFMIKSQKVTPEGGDFRGIVSSNEGFYTQGLVTIALCEALALTKDERLRTPAFNAVKFIVNAQNPKDGGWRYQPRQAGDTSVVGWQIMALKSAQMSKIKVPPQTFRGAEKFLDACAKNGGSQYTYVPGSGDAKNSMTAAALLCRIYMGWEPNKPALKEGVAHLDKAKPAKGDMYYNYYATQVMHHWGGPEWQRWNAVMRDQLVKTQLKQGHATGSWNVADPHGGSGGRLYMTCLAVMTLEVYYRHLPIYQRENVKVDF</sequence>
<dbReference type="SUPFAM" id="SSF48239">
    <property type="entry name" value="Terpenoid cyclases/Protein prenyltransferases"/>
    <property type="match status" value="1"/>
</dbReference>
<keyword evidence="2" id="KW-0812">Transmembrane</keyword>
<organism evidence="3 4">
    <name type="scientific">Planctopirus hydrillae</name>
    <dbReference type="NCBI Taxonomy" id="1841610"/>
    <lineage>
        <taxon>Bacteria</taxon>
        <taxon>Pseudomonadati</taxon>
        <taxon>Planctomycetota</taxon>
        <taxon>Planctomycetia</taxon>
        <taxon>Planctomycetales</taxon>
        <taxon>Planctomycetaceae</taxon>
        <taxon>Planctopirus</taxon>
    </lineage>
</organism>
<dbReference type="InterPro" id="IPR008930">
    <property type="entry name" value="Terpenoid_cyclase/PrenylTrfase"/>
</dbReference>
<name>A0A1C3EC63_9PLAN</name>
<evidence type="ECO:0000256" key="2">
    <source>
        <dbReference type="SAM" id="Phobius"/>
    </source>
</evidence>
<comment type="caution">
    <text evidence="3">The sequence shown here is derived from an EMBL/GenBank/DDBJ whole genome shotgun (WGS) entry which is preliminary data.</text>
</comment>
<keyword evidence="2" id="KW-1133">Transmembrane helix</keyword>
<dbReference type="CDD" id="cd00688">
    <property type="entry name" value="ISOPREN_C2_like"/>
    <property type="match status" value="1"/>
</dbReference>
<dbReference type="EMBL" id="LYDR01000099">
    <property type="protein sequence ID" value="ODA30846.1"/>
    <property type="molecule type" value="Genomic_DNA"/>
</dbReference>
<dbReference type="Proteomes" id="UP000094828">
    <property type="component" value="Unassembled WGS sequence"/>
</dbReference>
<evidence type="ECO:0000256" key="1">
    <source>
        <dbReference type="SAM" id="MobiDB-lite"/>
    </source>
</evidence>
<dbReference type="STRING" id="1841610.A6X21_05285"/>
<evidence type="ECO:0000313" key="3">
    <source>
        <dbReference type="EMBL" id="ODA30846.1"/>
    </source>
</evidence>
<proteinExistence type="predicted"/>
<dbReference type="OrthoDB" id="238862at2"/>
<feature type="compositionally biased region" description="Polar residues" evidence="1">
    <location>
        <begin position="1"/>
        <end position="10"/>
    </location>
</feature>
<feature type="region of interest" description="Disordered" evidence="1">
    <location>
        <begin position="1"/>
        <end position="25"/>
    </location>
</feature>
<evidence type="ECO:0008006" key="5">
    <source>
        <dbReference type="Google" id="ProtNLM"/>
    </source>
</evidence>
<gene>
    <name evidence="3" type="ORF">A6X21_05285</name>
</gene>
<accession>A0A1C3EC63</accession>
<protein>
    <recommendedName>
        <fullName evidence="5">Squalene cyclase C-terminal domain-containing protein</fullName>
    </recommendedName>
</protein>
<dbReference type="AlphaFoldDB" id="A0A1C3EC63"/>
<keyword evidence="4" id="KW-1185">Reference proteome</keyword>
<feature type="transmembrane region" description="Helical" evidence="2">
    <location>
        <begin position="36"/>
        <end position="59"/>
    </location>
</feature>
<dbReference type="Gene3D" id="1.50.10.20">
    <property type="match status" value="2"/>
</dbReference>